<reference evidence="3" key="1">
    <citation type="journal article" date="2024" name="Gigascience">
        <title>Chromosome-level genome of the poultry shaft louse Menopon gallinae provides insight into the host-switching and adaptive evolution of parasitic lice.</title>
        <authorList>
            <person name="Xu Y."/>
            <person name="Ma L."/>
            <person name="Liu S."/>
            <person name="Liang Y."/>
            <person name="Liu Q."/>
            <person name="He Z."/>
            <person name="Tian L."/>
            <person name="Duan Y."/>
            <person name="Cai W."/>
            <person name="Li H."/>
            <person name="Song F."/>
        </authorList>
    </citation>
    <scope>NUCLEOTIDE SEQUENCE</scope>
    <source>
        <strain evidence="3">Cailab_2023a</strain>
    </source>
</reference>
<organism evidence="3">
    <name type="scientific">Menopon gallinae</name>
    <name type="common">poultry shaft louse</name>
    <dbReference type="NCBI Taxonomy" id="328185"/>
    <lineage>
        <taxon>Eukaryota</taxon>
        <taxon>Metazoa</taxon>
        <taxon>Ecdysozoa</taxon>
        <taxon>Arthropoda</taxon>
        <taxon>Hexapoda</taxon>
        <taxon>Insecta</taxon>
        <taxon>Pterygota</taxon>
        <taxon>Neoptera</taxon>
        <taxon>Paraneoptera</taxon>
        <taxon>Psocodea</taxon>
        <taxon>Troctomorpha</taxon>
        <taxon>Phthiraptera</taxon>
        <taxon>Amblycera</taxon>
        <taxon>Menoponidae</taxon>
        <taxon>Menopon</taxon>
    </lineage>
</organism>
<gene>
    <name evidence="3" type="ORF">PYX00_010913</name>
</gene>
<dbReference type="NCBIfam" id="NF047371">
    <property type="entry name" value="FlcA_CTERM"/>
    <property type="match status" value="1"/>
</dbReference>
<accession>A0AAW2H6P7</accession>
<dbReference type="SMART" id="SM00563">
    <property type="entry name" value="PlsC"/>
    <property type="match status" value="1"/>
</dbReference>
<name>A0AAW2H6P7_9NEOP</name>
<dbReference type="InterPro" id="IPR058123">
    <property type="entry name" value="FlcA_N"/>
</dbReference>
<dbReference type="SMART" id="SM00028">
    <property type="entry name" value="TPR"/>
    <property type="match status" value="4"/>
</dbReference>
<keyword evidence="1" id="KW-0802">TPR repeat</keyword>
<dbReference type="SUPFAM" id="SSF81901">
    <property type="entry name" value="HCP-like"/>
    <property type="match status" value="1"/>
</dbReference>
<dbReference type="Gene3D" id="1.25.40.10">
    <property type="entry name" value="Tetratricopeptide repeat domain"/>
    <property type="match status" value="3"/>
</dbReference>
<sequence length="1084" mass="125442">MDQENLSLKSYFSLNKDKFSSLGIFKGERGLVDPKQVFIQSDPLAQKLSHSFVDALMSPDSTIEGLEYLKELSLKAEQGASCLILLEHYSNADYPCFHQLLYRMQAQDVANKMVAIAGVKLYEKSDLTHFMIKAYTSLLVYPSRSIIHLGEGEKALAEKERASAINMAFLRQLRQIKNKDRLIVLFPSGTRYREGKPETKELVSEVATYLKQFDYCVFIGINGNVLRIVSENMDEDILCPDTLVFTVSQVYSTHDFIQDCLSDLADADMVRQKDWLLRRVSQELFKMHERDRMPSKENIERFKQVLKNVAKEPEILASRGLKPQEVSAPDLGEPILPWSEEDSEYIEPLKGSLAQQAYQNEMQGSSLQKKTENSPFDELSFSDIGDEASDKVTLFEGQAPSDDLEELISNQNAELESDLSSFEKEGPASFEANTQESKKVIEEGSLNLDLDGFLDHETSSEEFDSDYFDFEPPSGQGEEGQGLLNTSGQLSTKGQDSPSFEPMDDLFSFEDEAQETEPWQATNYFKAGLEAIQEGQSEKANEFFQKAYHIRRWDEWFIRYALTYEAQRNYEQAVKKYEEMLTIEPFAFGANSRRRTKYNHDGYLAYSQLRTRQGLYQEADNLLQAIISENVRDYEAWLARGDNNMAWADLNPNRYVDALKSYASVIEMHGDSPEVLFKLLNYYIKTDDETEAYRLYQYIEKKNYKNIDAVVYTDYAAYLLLKDAQLAEYMERKEKIFRIGKYSQGQQALLDQEYSHILNKNVFYLSDIGHILSRSTQSDPTYPLTYYYLARYFKRSQNEILSRQAIEEALKYFYLKKSLNPSENYINILSFKEMGRLLEDSQEYLSARQFYQKGIELYENLLDLEVLKPAPELSELFALQGYSFYRFYEDSQAQLFFEKAIKEGFSDVDLKYSLANIYYLQKEYEKAIAYLFEIESTPSYRVDTNLLYTMATSLVANKDQQSAIGYYLQLLSILDERRTVLTQVELHNPIHLHLLEESIKTLNNLGVAELTLAKDLKYREYFNEGVRHLSLAEELFDLSKRGERKEKILEKDLAALNLAEVWKPEAQLLLYQGIPRYLEAQDEF</sequence>
<dbReference type="Gene3D" id="3.40.1130.10">
    <property type="entry name" value="Glycerol-3-phosphate (1)-acyltransferase"/>
    <property type="match status" value="1"/>
</dbReference>
<dbReference type="AlphaFoldDB" id="A0AAW2H6P7"/>
<protein>
    <recommendedName>
        <fullName evidence="2">Phospholipid/glycerol acyltransferase domain-containing protein</fullName>
    </recommendedName>
</protein>
<proteinExistence type="predicted"/>
<feature type="domain" description="Phospholipid/glycerol acyltransferase" evidence="2">
    <location>
        <begin position="82"/>
        <end position="224"/>
    </location>
</feature>
<dbReference type="InterPro" id="IPR058109">
    <property type="entry name" value="FlcA_C"/>
</dbReference>
<feature type="repeat" description="TPR" evidence="1">
    <location>
        <begin position="554"/>
        <end position="587"/>
    </location>
</feature>
<dbReference type="InterPro" id="IPR011990">
    <property type="entry name" value="TPR-like_helical_dom_sf"/>
</dbReference>
<dbReference type="InterPro" id="IPR002123">
    <property type="entry name" value="Plipid/glycerol_acylTrfase"/>
</dbReference>
<dbReference type="EMBL" id="JARGDH010000029">
    <property type="protein sequence ID" value="KAL0264048.1"/>
    <property type="molecule type" value="Genomic_DNA"/>
</dbReference>
<evidence type="ECO:0000313" key="3">
    <source>
        <dbReference type="EMBL" id="KAL0264048.1"/>
    </source>
</evidence>
<evidence type="ECO:0000256" key="1">
    <source>
        <dbReference type="PROSITE-ProRule" id="PRU00339"/>
    </source>
</evidence>
<dbReference type="Pfam" id="PF01553">
    <property type="entry name" value="Acyltransferase"/>
    <property type="match status" value="1"/>
</dbReference>
<dbReference type="PROSITE" id="PS50005">
    <property type="entry name" value="TPR"/>
    <property type="match status" value="1"/>
</dbReference>
<dbReference type="SUPFAM" id="SSF48452">
    <property type="entry name" value="TPR-like"/>
    <property type="match status" value="1"/>
</dbReference>
<dbReference type="GO" id="GO:0016746">
    <property type="term" value="F:acyltransferase activity"/>
    <property type="evidence" value="ECO:0007669"/>
    <property type="project" value="InterPro"/>
</dbReference>
<dbReference type="InterPro" id="IPR019734">
    <property type="entry name" value="TPR_rpt"/>
</dbReference>
<comment type="caution">
    <text evidence="3">The sequence shown here is derived from an EMBL/GenBank/DDBJ whole genome shotgun (WGS) entry which is preliminary data.</text>
</comment>
<dbReference type="NCBIfam" id="NF047372">
    <property type="entry name" value="FlcA_NTERM"/>
    <property type="match status" value="1"/>
</dbReference>
<evidence type="ECO:0000259" key="2">
    <source>
        <dbReference type="SMART" id="SM00563"/>
    </source>
</evidence>
<dbReference type="SUPFAM" id="SSF69593">
    <property type="entry name" value="Glycerol-3-phosphate (1)-acyltransferase"/>
    <property type="match status" value="1"/>
</dbReference>